<keyword evidence="2" id="KW-1185">Reference proteome</keyword>
<proteinExistence type="predicted"/>
<dbReference type="AlphaFoldDB" id="A0A812RMZ2"/>
<reference evidence="1" key="1">
    <citation type="submission" date="2021-02" db="EMBL/GenBank/DDBJ databases">
        <authorList>
            <person name="Dougan E. K."/>
            <person name="Rhodes N."/>
            <person name="Thang M."/>
            <person name="Chan C."/>
        </authorList>
    </citation>
    <scope>NUCLEOTIDE SEQUENCE</scope>
</reference>
<comment type="caution">
    <text evidence="1">The sequence shown here is derived from an EMBL/GenBank/DDBJ whole genome shotgun (WGS) entry which is preliminary data.</text>
</comment>
<evidence type="ECO:0000313" key="2">
    <source>
        <dbReference type="Proteomes" id="UP000649617"/>
    </source>
</evidence>
<sequence length="135" mass="15396">MALCEEEQRRAMAEAALREEQQRSAARNRERQDALMKLASTQVLFNERGQEIFRAQAQIVCLERKNKILADEKNDFSRQLSTELIYCASLKADLKSSQDEAMLEQNALKNEVQRLNAGWVEEKARSIALQAATPV</sequence>
<dbReference type="EMBL" id="CAJNIZ010020761">
    <property type="protein sequence ID" value="CAE7445148.1"/>
    <property type="molecule type" value="Genomic_DNA"/>
</dbReference>
<name>A0A812RMZ2_SYMPI</name>
<dbReference type="Proteomes" id="UP000649617">
    <property type="component" value="Unassembled WGS sequence"/>
</dbReference>
<gene>
    <name evidence="1" type="ORF">SPIL2461_LOCUS10839</name>
</gene>
<feature type="non-terminal residue" evidence="1">
    <location>
        <position position="135"/>
    </location>
</feature>
<organism evidence="1 2">
    <name type="scientific">Symbiodinium pilosum</name>
    <name type="common">Dinoflagellate</name>
    <dbReference type="NCBI Taxonomy" id="2952"/>
    <lineage>
        <taxon>Eukaryota</taxon>
        <taxon>Sar</taxon>
        <taxon>Alveolata</taxon>
        <taxon>Dinophyceae</taxon>
        <taxon>Suessiales</taxon>
        <taxon>Symbiodiniaceae</taxon>
        <taxon>Symbiodinium</taxon>
    </lineage>
</organism>
<protein>
    <submittedName>
        <fullName evidence="1">Uncharacterized protein</fullName>
    </submittedName>
</protein>
<accession>A0A812RMZ2</accession>
<evidence type="ECO:0000313" key="1">
    <source>
        <dbReference type="EMBL" id="CAE7445148.1"/>
    </source>
</evidence>